<comment type="caution">
    <text evidence="1">The sequence shown here is derived from an EMBL/GenBank/DDBJ whole genome shotgun (WGS) entry which is preliminary data.</text>
</comment>
<dbReference type="EMBL" id="JBHSWJ010000002">
    <property type="protein sequence ID" value="MFC6715268.1"/>
    <property type="molecule type" value="Genomic_DNA"/>
</dbReference>
<accession>A0ABW2AX08</accession>
<dbReference type="RefSeq" id="WP_377824251.1">
    <property type="nucleotide sequence ID" value="NZ_JBHSWJ010000002.1"/>
</dbReference>
<organism evidence="1 2">
    <name type="scientific">Branchiibius cervicis</name>
    <dbReference type="NCBI Taxonomy" id="908252"/>
    <lineage>
        <taxon>Bacteria</taxon>
        <taxon>Bacillati</taxon>
        <taxon>Actinomycetota</taxon>
        <taxon>Actinomycetes</taxon>
        <taxon>Micrococcales</taxon>
        <taxon>Dermacoccaceae</taxon>
        <taxon>Branchiibius</taxon>
    </lineage>
</organism>
<name>A0ABW2AX08_9MICO</name>
<dbReference type="SUPFAM" id="SSF159234">
    <property type="entry name" value="FomD-like"/>
    <property type="match status" value="1"/>
</dbReference>
<dbReference type="Gene3D" id="2.40.380.10">
    <property type="entry name" value="FomD-like"/>
    <property type="match status" value="1"/>
</dbReference>
<sequence length="64" mass="7211">MTRKDVDELELAVVQGRFTRQQADELIEKLVEAEEVVRAGAAPFNQGWETFAPDPDWPVPTLLS</sequence>
<keyword evidence="2" id="KW-1185">Reference proteome</keyword>
<evidence type="ECO:0000313" key="1">
    <source>
        <dbReference type="EMBL" id="MFC6715268.1"/>
    </source>
</evidence>
<dbReference type="InterPro" id="IPR035930">
    <property type="entry name" value="FomD-like_sf"/>
</dbReference>
<dbReference type="Proteomes" id="UP001596356">
    <property type="component" value="Unassembled WGS sequence"/>
</dbReference>
<gene>
    <name evidence="1" type="ORF">ACFQBT_16190</name>
</gene>
<reference evidence="2" key="1">
    <citation type="journal article" date="2019" name="Int. J. Syst. Evol. Microbiol.">
        <title>The Global Catalogue of Microorganisms (GCM) 10K type strain sequencing project: providing services to taxonomists for standard genome sequencing and annotation.</title>
        <authorList>
            <consortium name="The Broad Institute Genomics Platform"/>
            <consortium name="The Broad Institute Genome Sequencing Center for Infectious Disease"/>
            <person name="Wu L."/>
            <person name="Ma J."/>
        </authorList>
    </citation>
    <scope>NUCLEOTIDE SEQUENCE [LARGE SCALE GENOMIC DNA]</scope>
    <source>
        <strain evidence="2">NBRC 106593</strain>
    </source>
</reference>
<proteinExistence type="predicted"/>
<evidence type="ECO:0008006" key="3">
    <source>
        <dbReference type="Google" id="ProtNLM"/>
    </source>
</evidence>
<protein>
    <recommendedName>
        <fullName evidence="3">DUF1707 domain-containing protein</fullName>
    </recommendedName>
</protein>
<evidence type="ECO:0000313" key="2">
    <source>
        <dbReference type="Proteomes" id="UP001596356"/>
    </source>
</evidence>